<dbReference type="PROSITE" id="PS50923">
    <property type="entry name" value="SUSHI"/>
    <property type="match status" value="1"/>
</dbReference>
<dbReference type="Proteomes" id="UP000292052">
    <property type="component" value="Unassembled WGS sequence"/>
</dbReference>
<proteinExistence type="predicted"/>
<dbReference type="PANTHER" id="PTHR24252">
    <property type="entry name" value="ACROSIN-RELATED"/>
    <property type="match status" value="1"/>
</dbReference>
<dbReference type="Gene3D" id="2.40.10.10">
    <property type="entry name" value="Trypsin-like serine proteases"/>
    <property type="match status" value="1"/>
</dbReference>
<comment type="caution">
    <text evidence="5">The sequence shown here is derived from an EMBL/GenBank/DDBJ whole genome shotgun (WGS) entry which is preliminary data.</text>
</comment>
<keyword evidence="2" id="KW-0768">Sushi</keyword>
<dbReference type="PANTHER" id="PTHR24252:SF7">
    <property type="entry name" value="HYALIN"/>
    <property type="match status" value="1"/>
</dbReference>
<dbReference type="CDD" id="cd00190">
    <property type="entry name" value="Tryp_SPc"/>
    <property type="match status" value="1"/>
</dbReference>
<organism evidence="5 6">
    <name type="scientific">Asbolus verrucosus</name>
    <name type="common">Desert ironclad beetle</name>
    <dbReference type="NCBI Taxonomy" id="1661398"/>
    <lineage>
        <taxon>Eukaryota</taxon>
        <taxon>Metazoa</taxon>
        <taxon>Ecdysozoa</taxon>
        <taxon>Arthropoda</taxon>
        <taxon>Hexapoda</taxon>
        <taxon>Insecta</taxon>
        <taxon>Pterygota</taxon>
        <taxon>Neoptera</taxon>
        <taxon>Endopterygota</taxon>
        <taxon>Coleoptera</taxon>
        <taxon>Polyphaga</taxon>
        <taxon>Cucujiformia</taxon>
        <taxon>Tenebrionidae</taxon>
        <taxon>Pimeliinae</taxon>
        <taxon>Asbolus</taxon>
    </lineage>
</organism>
<dbReference type="Gene3D" id="2.10.70.10">
    <property type="entry name" value="Complement Module, domain 1"/>
    <property type="match status" value="1"/>
</dbReference>
<feature type="domain" description="Sushi" evidence="4">
    <location>
        <begin position="1"/>
        <end position="41"/>
    </location>
</feature>
<evidence type="ECO:0000313" key="6">
    <source>
        <dbReference type="Proteomes" id="UP000292052"/>
    </source>
</evidence>
<evidence type="ECO:0000256" key="2">
    <source>
        <dbReference type="PROSITE-ProRule" id="PRU00302"/>
    </source>
</evidence>
<gene>
    <name evidence="5" type="ORF">BDFB_009003</name>
</gene>
<dbReference type="Pfam" id="PF00089">
    <property type="entry name" value="Trypsin"/>
    <property type="match status" value="1"/>
</dbReference>
<dbReference type="AlphaFoldDB" id="A0A482VAR3"/>
<keyword evidence="1" id="KW-1015">Disulfide bond</keyword>
<evidence type="ECO:0000259" key="3">
    <source>
        <dbReference type="PROSITE" id="PS50240"/>
    </source>
</evidence>
<name>A0A482VAR3_ASBVE</name>
<dbReference type="PROSITE" id="PS50240">
    <property type="entry name" value="TRYPSIN_DOM"/>
    <property type="match status" value="1"/>
</dbReference>
<dbReference type="InterPro" id="IPR009003">
    <property type="entry name" value="Peptidase_S1_PA"/>
</dbReference>
<dbReference type="SMART" id="SM00020">
    <property type="entry name" value="Tryp_SPc"/>
    <property type="match status" value="1"/>
</dbReference>
<dbReference type="InterPro" id="IPR035976">
    <property type="entry name" value="Sushi/SCR/CCP_sf"/>
</dbReference>
<dbReference type="STRING" id="1661398.A0A482VAR3"/>
<comment type="caution">
    <text evidence="2">Lacks conserved residue(s) required for the propagation of feature annotation.</text>
</comment>
<reference evidence="5 6" key="1">
    <citation type="submission" date="2017-03" db="EMBL/GenBank/DDBJ databases">
        <title>Genome of the blue death feigning beetle - Asbolus verrucosus.</title>
        <authorList>
            <person name="Rider S.D."/>
        </authorList>
    </citation>
    <scope>NUCLEOTIDE SEQUENCE [LARGE SCALE GENOMIC DNA]</scope>
    <source>
        <strain evidence="5">Butters</strain>
        <tissue evidence="5">Head and leg muscle</tissue>
    </source>
</reference>
<keyword evidence="6" id="KW-1185">Reference proteome</keyword>
<evidence type="ECO:0000259" key="4">
    <source>
        <dbReference type="PROSITE" id="PS50923"/>
    </source>
</evidence>
<dbReference type="SUPFAM" id="SSF50494">
    <property type="entry name" value="Trypsin-like serine proteases"/>
    <property type="match status" value="1"/>
</dbReference>
<accession>A0A482VAR3</accession>
<dbReference type="InterPro" id="IPR000436">
    <property type="entry name" value="Sushi_SCR_CCP_dom"/>
</dbReference>
<dbReference type="EMBL" id="QDEB01119874">
    <property type="protein sequence ID" value="RZB40334.1"/>
    <property type="molecule type" value="Genomic_DNA"/>
</dbReference>
<feature type="domain" description="Peptidase S1" evidence="3">
    <location>
        <begin position="123"/>
        <end position="387"/>
    </location>
</feature>
<feature type="non-terminal residue" evidence="5">
    <location>
        <position position="399"/>
    </location>
</feature>
<dbReference type="InterPro" id="IPR001254">
    <property type="entry name" value="Trypsin_dom"/>
</dbReference>
<dbReference type="InterPro" id="IPR043504">
    <property type="entry name" value="Peptidase_S1_PA_chymotrypsin"/>
</dbReference>
<dbReference type="GO" id="GO:0006508">
    <property type="term" value="P:proteolysis"/>
    <property type="evidence" value="ECO:0007669"/>
    <property type="project" value="InterPro"/>
</dbReference>
<dbReference type="CDD" id="cd00033">
    <property type="entry name" value="CCP"/>
    <property type="match status" value="1"/>
</dbReference>
<dbReference type="OrthoDB" id="6744641at2759"/>
<dbReference type="SUPFAM" id="SSF57535">
    <property type="entry name" value="Complement control module/SCR domain"/>
    <property type="match status" value="1"/>
</dbReference>
<sequence length="399" mass="44868">MFINNGAVLEINCDIGYKLDGNKWIFCKEETWSSNIGQCLRTCPPIYSTSNMKVTCRHKNQTTENCTDAVDGTLAKFECASYYEDLGLRNMPVHLCHNGLWNQRTPECVPACGQKSVNATSLITEGTTVNHGDYPWQAALYNVENNILICGGSLITARCVTDFKGKIHPRDLYMVAVGKYYRSYNDSRDVNKAQFSSVSIVANKNNKNLYLQEIFIPRQYKGSSQYFVGDIAILVTTKTFTISQRVQPVCVDWKSNYTSELSNLSSNSYGYVTGWGFTSENENPSEELKELKVPLVTYEQCNQNLPEDYEAFLTDDKFCGGYLDQGIGICRGDTGSGLVLKHKGRYYVTGIVSLGSQSPTGGCDSQQYGFYTSVNRYAEEFILEKVSRFKPEDTKMDRQ</sequence>
<evidence type="ECO:0000256" key="1">
    <source>
        <dbReference type="ARBA" id="ARBA00023157"/>
    </source>
</evidence>
<protein>
    <submittedName>
        <fullName evidence="5">Trypsin domain containing protein</fullName>
    </submittedName>
</protein>
<dbReference type="GO" id="GO:0004252">
    <property type="term" value="F:serine-type endopeptidase activity"/>
    <property type="evidence" value="ECO:0007669"/>
    <property type="project" value="InterPro"/>
</dbReference>
<dbReference type="Pfam" id="PF00084">
    <property type="entry name" value="Sushi"/>
    <property type="match status" value="1"/>
</dbReference>
<evidence type="ECO:0000313" key="5">
    <source>
        <dbReference type="EMBL" id="RZB40334.1"/>
    </source>
</evidence>